<name>A0A2A9DXH7_9MICO</name>
<feature type="transmembrane region" description="Helical" evidence="1">
    <location>
        <begin position="174"/>
        <end position="196"/>
    </location>
</feature>
<reference evidence="2 3" key="1">
    <citation type="submission" date="2017-10" db="EMBL/GenBank/DDBJ databases">
        <title>Sequencing the genomes of 1000 actinobacteria strains.</title>
        <authorList>
            <person name="Klenk H.-P."/>
        </authorList>
    </citation>
    <scope>NUCLEOTIDE SEQUENCE [LARGE SCALE GENOMIC DNA]</scope>
    <source>
        <strain evidence="2 3">DSM 21798</strain>
    </source>
</reference>
<dbReference type="AlphaFoldDB" id="A0A2A9DXH7"/>
<feature type="transmembrane region" description="Helical" evidence="1">
    <location>
        <begin position="60"/>
        <end position="84"/>
    </location>
</feature>
<comment type="caution">
    <text evidence="2">The sequence shown here is derived from an EMBL/GenBank/DDBJ whole genome shotgun (WGS) entry which is preliminary data.</text>
</comment>
<proteinExistence type="predicted"/>
<feature type="transmembrane region" description="Helical" evidence="1">
    <location>
        <begin position="6"/>
        <end position="25"/>
    </location>
</feature>
<keyword evidence="3" id="KW-1185">Reference proteome</keyword>
<gene>
    <name evidence="2" type="ORF">ATJ78_2022</name>
</gene>
<evidence type="ECO:0000256" key="1">
    <source>
        <dbReference type="SAM" id="Phobius"/>
    </source>
</evidence>
<evidence type="ECO:0000313" key="3">
    <source>
        <dbReference type="Proteomes" id="UP000221369"/>
    </source>
</evidence>
<keyword evidence="1" id="KW-1133">Transmembrane helix</keyword>
<feature type="transmembrane region" description="Helical" evidence="1">
    <location>
        <begin position="32"/>
        <end position="54"/>
    </location>
</feature>
<keyword evidence="1" id="KW-0812">Transmembrane</keyword>
<dbReference type="Proteomes" id="UP000221369">
    <property type="component" value="Unassembled WGS sequence"/>
</dbReference>
<sequence>MEVLNLVYWTTIVVLLMVATILALVSLGRPRTIPIIVSGGFMTGALALAALPFAPLPLPLAVAVAALGLVLAVIGGGPAATAVLEAATRGSVKQGTHGGILLARTDSRVDDSAYVAPPKTEEVMRGGLVIGLLERLAIAAALMAGFPGAFAVVVAVKGVGRFTELAESESRERFIIGTLTSLIWATAAAGVWILAID</sequence>
<keyword evidence="1" id="KW-0472">Membrane</keyword>
<accession>A0A2A9DXH7</accession>
<dbReference type="RefSeq" id="WP_156088591.1">
    <property type="nucleotide sequence ID" value="NZ_PDJE01000001.1"/>
</dbReference>
<evidence type="ECO:0000313" key="2">
    <source>
        <dbReference type="EMBL" id="PFG31076.1"/>
    </source>
</evidence>
<dbReference type="EMBL" id="PDJE01000001">
    <property type="protein sequence ID" value="PFG31076.1"/>
    <property type="molecule type" value="Genomic_DNA"/>
</dbReference>
<feature type="transmembrane region" description="Helical" evidence="1">
    <location>
        <begin position="132"/>
        <end position="154"/>
    </location>
</feature>
<protein>
    <submittedName>
        <fullName evidence="2">Uncharacterized protein</fullName>
    </submittedName>
</protein>
<organism evidence="2 3">
    <name type="scientific">Paramicrobacterium agarici</name>
    <dbReference type="NCBI Taxonomy" id="630514"/>
    <lineage>
        <taxon>Bacteria</taxon>
        <taxon>Bacillati</taxon>
        <taxon>Actinomycetota</taxon>
        <taxon>Actinomycetes</taxon>
        <taxon>Micrococcales</taxon>
        <taxon>Microbacteriaceae</taxon>
        <taxon>Paramicrobacterium</taxon>
    </lineage>
</organism>